<dbReference type="InterPro" id="IPR036390">
    <property type="entry name" value="WH_DNA-bd_sf"/>
</dbReference>
<dbReference type="GO" id="GO:0003700">
    <property type="term" value="F:DNA-binding transcription factor activity"/>
    <property type="evidence" value="ECO:0007669"/>
    <property type="project" value="InterPro"/>
</dbReference>
<name>A0A8J6XLC0_9CYAN</name>
<sequence>MIISEQVVEALRADIQRVLEVFKVEGVAKSDSPYSDLNISDIAVIMFIGQRQTCIVREVAEHLRLPLTTVSSIVERLVRRELVQRDRTETFLKRKSRSDRQY</sequence>
<organism evidence="2 3">
    <name type="scientific">Iningainema tapete BLCC-T55</name>
    <dbReference type="NCBI Taxonomy" id="2748662"/>
    <lineage>
        <taxon>Bacteria</taxon>
        <taxon>Bacillati</taxon>
        <taxon>Cyanobacteriota</taxon>
        <taxon>Cyanophyceae</taxon>
        <taxon>Nostocales</taxon>
        <taxon>Scytonemataceae</taxon>
        <taxon>Iningainema tapete</taxon>
    </lineage>
</organism>
<evidence type="ECO:0000259" key="1">
    <source>
        <dbReference type="Pfam" id="PF12802"/>
    </source>
</evidence>
<dbReference type="Gene3D" id="1.10.10.10">
    <property type="entry name" value="Winged helix-like DNA-binding domain superfamily/Winged helix DNA-binding domain"/>
    <property type="match status" value="1"/>
</dbReference>
<dbReference type="InterPro" id="IPR000835">
    <property type="entry name" value="HTH_MarR-typ"/>
</dbReference>
<accession>A0A8J6XLC0</accession>
<feature type="domain" description="HTH marR-type" evidence="1">
    <location>
        <begin position="35"/>
        <end position="87"/>
    </location>
</feature>
<keyword evidence="3" id="KW-1185">Reference proteome</keyword>
<dbReference type="InterPro" id="IPR036388">
    <property type="entry name" value="WH-like_DNA-bd_sf"/>
</dbReference>
<protein>
    <submittedName>
        <fullName evidence="2">MarR family transcriptional regulator</fullName>
    </submittedName>
</protein>
<dbReference type="EMBL" id="JACXAE010000099">
    <property type="protein sequence ID" value="MBD2776873.1"/>
    <property type="molecule type" value="Genomic_DNA"/>
</dbReference>
<dbReference type="SUPFAM" id="SSF46785">
    <property type="entry name" value="Winged helix' DNA-binding domain"/>
    <property type="match status" value="1"/>
</dbReference>
<proteinExistence type="predicted"/>
<dbReference type="RefSeq" id="WP_190835947.1">
    <property type="nucleotide sequence ID" value="NZ_CAWPPI010000099.1"/>
</dbReference>
<reference evidence="2" key="1">
    <citation type="submission" date="2020-09" db="EMBL/GenBank/DDBJ databases">
        <title>Iningainema tapete sp. nov. (Scytonemataceae, Cyanobacteria) from greenhouses in central Florida (USA) produces two types of nodularin with biosynthetic potential for microcystin-LR and anabaenopeptins.</title>
        <authorList>
            <person name="Berthold D.E."/>
            <person name="Lefler F.W."/>
            <person name="Huang I.-S."/>
            <person name="Abdulla H."/>
            <person name="Zimba P.V."/>
            <person name="Laughinghouse H.D. IV."/>
        </authorList>
    </citation>
    <scope>NUCLEOTIDE SEQUENCE</scope>
    <source>
        <strain evidence="2">BLCCT55</strain>
    </source>
</reference>
<comment type="caution">
    <text evidence="2">The sequence shown here is derived from an EMBL/GenBank/DDBJ whole genome shotgun (WGS) entry which is preliminary data.</text>
</comment>
<dbReference type="Pfam" id="PF12802">
    <property type="entry name" value="MarR_2"/>
    <property type="match status" value="1"/>
</dbReference>
<gene>
    <name evidence="2" type="ORF">ICL16_33695</name>
</gene>
<dbReference type="Proteomes" id="UP000629098">
    <property type="component" value="Unassembled WGS sequence"/>
</dbReference>
<dbReference type="AlphaFoldDB" id="A0A8J6XLC0"/>
<evidence type="ECO:0000313" key="3">
    <source>
        <dbReference type="Proteomes" id="UP000629098"/>
    </source>
</evidence>
<evidence type="ECO:0000313" key="2">
    <source>
        <dbReference type="EMBL" id="MBD2776873.1"/>
    </source>
</evidence>